<comment type="caution">
    <text evidence="2">The sequence shown here is derived from an EMBL/GenBank/DDBJ whole genome shotgun (WGS) entry which is preliminary data.</text>
</comment>
<organism evidence="2 3">
    <name type="scientific">Hibiscus syriacus</name>
    <name type="common">Rose of Sharon</name>
    <dbReference type="NCBI Taxonomy" id="106335"/>
    <lineage>
        <taxon>Eukaryota</taxon>
        <taxon>Viridiplantae</taxon>
        <taxon>Streptophyta</taxon>
        <taxon>Embryophyta</taxon>
        <taxon>Tracheophyta</taxon>
        <taxon>Spermatophyta</taxon>
        <taxon>Magnoliopsida</taxon>
        <taxon>eudicotyledons</taxon>
        <taxon>Gunneridae</taxon>
        <taxon>Pentapetalae</taxon>
        <taxon>rosids</taxon>
        <taxon>malvids</taxon>
        <taxon>Malvales</taxon>
        <taxon>Malvaceae</taxon>
        <taxon>Malvoideae</taxon>
        <taxon>Hibiscus</taxon>
    </lineage>
</organism>
<reference evidence="2" key="1">
    <citation type="submission" date="2019-09" db="EMBL/GenBank/DDBJ databases">
        <title>Draft genome information of white flower Hibiscus syriacus.</title>
        <authorList>
            <person name="Kim Y.-M."/>
        </authorList>
    </citation>
    <scope>NUCLEOTIDE SEQUENCE [LARGE SCALE GENOMIC DNA]</scope>
    <source>
        <strain evidence="2">YM2019G1</strain>
    </source>
</reference>
<name>A0A6A2YJ66_HIBSY</name>
<gene>
    <name evidence="2" type="ORF">F3Y22_tig00111402pilonHSYRG00528</name>
</gene>
<feature type="transmembrane region" description="Helical" evidence="1">
    <location>
        <begin position="42"/>
        <end position="60"/>
    </location>
</feature>
<protein>
    <submittedName>
        <fullName evidence="2">Uncharacterized protein</fullName>
    </submittedName>
</protein>
<dbReference type="PANTHER" id="PTHR37742">
    <property type="entry name" value="OS01G0810200 PROTEIN"/>
    <property type="match status" value="1"/>
</dbReference>
<sequence length="204" mass="22503">MANPRRNSYSTSQSSDINSFQFQTQSSSSLSSLKHLLKKPHAIPFLLLFLLFLTWVSLRLQYSSSSGVRRDQLGLDGPGDEDSKANLVRFKSGLPSPIVKDKRGWLLDPVSPLRFSLASKGGQCLAHKYTLVKLDMVSENKMVDRGYAEVTIEEDEVVVAASPSGTAHALVNVDALRSTFFLGCQDGMVNTNSSNTDFNVWKDL</sequence>
<evidence type="ECO:0000313" key="2">
    <source>
        <dbReference type="EMBL" id="KAE8678949.1"/>
    </source>
</evidence>
<dbReference type="GO" id="GO:0005768">
    <property type="term" value="C:endosome"/>
    <property type="evidence" value="ECO:0007669"/>
    <property type="project" value="TreeGrafter"/>
</dbReference>
<keyword evidence="1" id="KW-1133">Transmembrane helix</keyword>
<evidence type="ECO:0000313" key="3">
    <source>
        <dbReference type="Proteomes" id="UP000436088"/>
    </source>
</evidence>
<keyword evidence="1" id="KW-0472">Membrane</keyword>
<evidence type="ECO:0000256" key="1">
    <source>
        <dbReference type="SAM" id="Phobius"/>
    </source>
</evidence>
<dbReference type="GO" id="GO:0005802">
    <property type="term" value="C:trans-Golgi network"/>
    <property type="evidence" value="ECO:0007669"/>
    <property type="project" value="TreeGrafter"/>
</dbReference>
<dbReference type="Proteomes" id="UP000436088">
    <property type="component" value="Unassembled WGS sequence"/>
</dbReference>
<dbReference type="AlphaFoldDB" id="A0A6A2YJ66"/>
<keyword evidence="1" id="KW-0812">Transmembrane</keyword>
<keyword evidence="3" id="KW-1185">Reference proteome</keyword>
<dbReference type="PANTHER" id="PTHR37742:SF1">
    <property type="entry name" value="OS01G0810200 PROTEIN"/>
    <property type="match status" value="1"/>
</dbReference>
<proteinExistence type="predicted"/>
<dbReference type="EMBL" id="VEPZ02001331">
    <property type="protein sequence ID" value="KAE8678949.1"/>
    <property type="molecule type" value="Genomic_DNA"/>
</dbReference>
<accession>A0A6A2YJ66</accession>